<evidence type="ECO:0000313" key="1">
    <source>
        <dbReference type="EMBL" id="AHX11091.1"/>
    </source>
</evidence>
<gene>
    <name evidence="1" type="ORF">NHE_0121</name>
</gene>
<sequence>MPYTFSYSCRVFANLGVIDSLLLPESSIPGFGNSLLRYF</sequence>
<dbReference type="Proteomes" id="UP000023755">
    <property type="component" value="Chromosome"/>
</dbReference>
<dbReference type="AlphaFoldDB" id="X5H3G5"/>
<organism evidence="1 2">
    <name type="scientific">Neorickettsia helminthoeca str. Oregon</name>
    <dbReference type="NCBI Taxonomy" id="1286528"/>
    <lineage>
        <taxon>Bacteria</taxon>
        <taxon>Pseudomonadati</taxon>
        <taxon>Pseudomonadota</taxon>
        <taxon>Alphaproteobacteria</taxon>
        <taxon>Rickettsiales</taxon>
        <taxon>Anaplasmataceae</taxon>
        <taxon>Neorickettsia</taxon>
    </lineage>
</organism>
<dbReference type="KEGG" id="nhm:NHE_0121"/>
<protein>
    <submittedName>
        <fullName evidence="1">Uncharacterized protein</fullName>
    </submittedName>
</protein>
<evidence type="ECO:0000313" key="2">
    <source>
        <dbReference type="Proteomes" id="UP000023755"/>
    </source>
</evidence>
<reference evidence="1 2" key="1">
    <citation type="submission" date="2014-03" db="EMBL/GenBank/DDBJ databases">
        <title>Sequencing and Comparison of Genomes and Transcriptome Profiles of Human Ehrlichiosis Agents.</title>
        <authorList>
            <person name="Lin M."/>
            <person name="Daugherty S.C."/>
            <person name="Nagaraj S."/>
            <person name="Cheng Z."/>
            <person name="Xiong Q."/>
            <person name="Lin F.-Y."/>
            <person name="Sengamalay N."/>
            <person name="Ott S."/>
            <person name="Godinez A."/>
            <person name="Tallon L.J."/>
            <person name="Sadzewicz L."/>
            <person name="Fraser C.M."/>
            <person name="Dunning Hotopp J.C."/>
            <person name="Rikihisa Y."/>
        </authorList>
    </citation>
    <scope>NUCLEOTIDE SEQUENCE [LARGE SCALE GENOMIC DNA]</scope>
    <source>
        <strain evidence="1 2">Oregon</strain>
    </source>
</reference>
<dbReference type="STRING" id="1286528.NHE_0121"/>
<dbReference type="EMBL" id="CP007481">
    <property type="protein sequence ID" value="AHX11091.1"/>
    <property type="molecule type" value="Genomic_DNA"/>
</dbReference>
<accession>X5H3G5</accession>
<keyword evidence="2" id="KW-1185">Reference proteome</keyword>
<name>X5H3G5_9RICK</name>
<proteinExistence type="predicted"/>
<dbReference type="HOGENOM" id="CLU_3313420_0_0_5"/>